<feature type="non-terminal residue" evidence="2">
    <location>
        <position position="1"/>
    </location>
</feature>
<name>R2P7B6_9ENTE</name>
<dbReference type="Gene3D" id="3.40.50.300">
    <property type="entry name" value="P-loop containing nucleotide triphosphate hydrolases"/>
    <property type="match status" value="1"/>
</dbReference>
<reference evidence="2 3" key="1">
    <citation type="submission" date="2013-02" db="EMBL/GenBank/DDBJ databases">
        <title>The Genome Sequence of Enterococcus malodoratus ATCC_43197.</title>
        <authorList>
            <consortium name="The Broad Institute Genome Sequencing Platform"/>
            <consortium name="The Broad Institute Genome Sequencing Center for Infectious Disease"/>
            <person name="Earl A.M."/>
            <person name="Gilmore M.S."/>
            <person name="Lebreton F."/>
            <person name="Walker B."/>
            <person name="Young S.K."/>
            <person name="Zeng Q."/>
            <person name="Gargeya S."/>
            <person name="Fitzgerald M."/>
            <person name="Haas B."/>
            <person name="Abouelleil A."/>
            <person name="Alvarado L."/>
            <person name="Arachchi H.M."/>
            <person name="Berlin A.M."/>
            <person name="Chapman S.B."/>
            <person name="Dewar J."/>
            <person name="Goldberg J."/>
            <person name="Griggs A."/>
            <person name="Gujja S."/>
            <person name="Hansen M."/>
            <person name="Howarth C."/>
            <person name="Imamovic A."/>
            <person name="Larimer J."/>
            <person name="McCowan C."/>
            <person name="Murphy C."/>
            <person name="Neiman D."/>
            <person name="Pearson M."/>
            <person name="Priest M."/>
            <person name="Roberts A."/>
            <person name="Saif S."/>
            <person name="Shea T."/>
            <person name="Sisk P."/>
            <person name="Sykes S."/>
            <person name="Wortman J."/>
            <person name="Nusbaum C."/>
            <person name="Birren B."/>
        </authorList>
    </citation>
    <scope>NUCLEOTIDE SEQUENCE [LARGE SCALE GENOMIC DNA]</scope>
    <source>
        <strain evidence="2 3">ATCC 43197</strain>
    </source>
</reference>
<protein>
    <recommendedName>
        <fullName evidence="4">Rad50/SbcC-type AAA domain-containing protein</fullName>
    </recommendedName>
</protein>
<dbReference type="PATRIC" id="fig|1158601.3.peg.1675"/>
<comment type="caution">
    <text evidence="2">The sequence shown here is derived from an EMBL/GenBank/DDBJ whole genome shotgun (WGS) entry which is preliminary data.</text>
</comment>
<dbReference type="InterPro" id="IPR027417">
    <property type="entry name" value="P-loop_NTPase"/>
</dbReference>
<evidence type="ECO:0000313" key="2">
    <source>
        <dbReference type="EMBL" id="EOH79063.1"/>
    </source>
</evidence>
<organism evidence="2 3">
    <name type="scientific">Enterococcus malodoratus ATCC 43197</name>
    <dbReference type="NCBI Taxonomy" id="1158601"/>
    <lineage>
        <taxon>Bacteria</taxon>
        <taxon>Bacillati</taxon>
        <taxon>Bacillota</taxon>
        <taxon>Bacilli</taxon>
        <taxon>Lactobacillales</taxon>
        <taxon>Enterococcaceae</taxon>
        <taxon>Enterococcus</taxon>
    </lineage>
</organism>
<evidence type="ECO:0000313" key="3">
    <source>
        <dbReference type="Proteomes" id="UP000013783"/>
    </source>
</evidence>
<dbReference type="EMBL" id="AJAK01000011">
    <property type="protein sequence ID" value="EOH79063.1"/>
    <property type="molecule type" value="Genomic_DNA"/>
</dbReference>
<gene>
    <name evidence="2" type="ORF">UAI_01709</name>
</gene>
<dbReference type="eggNOG" id="COG1121">
    <property type="taxonomic scope" value="Bacteria"/>
</dbReference>
<evidence type="ECO:0000256" key="1">
    <source>
        <dbReference type="SAM" id="Coils"/>
    </source>
</evidence>
<feature type="coiled-coil region" evidence="1">
    <location>
        <begin position="24"/>
        <end position="58"/>
    </location>
</feature>
<evidence type="ECO:0008006" key="4">
    <source>
        <dbReference type="Google" id="ProtNLM"/>
    </source>
</evidence>
<dbReference type="RefSeq" id="WP_010740553.1">
    <property type="nucleotide sequence ID" value="NZ_KB946250.1"/>
</dbReference>
<dbReference type="SUPFAM" id="SSF52540">
    <property type="entry name" value="P-loop containing nucleoside triphosphate hydrolases"/>
    <property type="match status" value="1"/>
</dbReference>
<sequence>KKILTSILDMKEIDERIEFIKKLKLSFSEKINNIEKKLQEQEEKIGSENRRLKEIIGKTQIGDQLVEYKKIFPEKDFLFDLKNIDITIPIDKYKEQLESIKKLVENYNLLIESNRIKAIDKINNISTLSLKGFFYRDKLQDYSEKKVWWKQLSDLNNFFEKKIISSEIVTYEIIKDKEVSKEITEYHILLDKKNTLSKTIVGDKSEIISLNKKRMELKEQQKHQHIIDIEHCPFCGTFLQDLDKAYNDLTIILESSLGDKEKELNQYTVSIAELESSILNKINDILKPWVEELILYHEIKNLKSITDAELTSIEKVISNFSDVFKETKKEENDFTYLLEKFHSKLDELKGNEQVLPDNELSKLNEIHKQVFDNNKPNISVEDLNTKYLYIQSKYRDTYENELQKNEEKSKKIKEILKKHERATEINKLLELIRDYNSKAYKNYQEQFIKKIQLPLFLISGRIIQNYQLGLGIYAEVNETQVVFKVNHDNKKMNTDIFNILSIGQLNGVIISILLAIRKIYSKEDQLNLIMIDDPLQSIDDVSAHSFADILVEEFPNTQVLLSTHEEDKSRLIQYKYQQGKKTTNNYNMQLEYLKD</sequence>
<dbReference type="Proteomes" id="UP000013783">
    <property type="component" value="Unassembled WGS sequence"/>
</dbReference>
<feature type="coiled-coil region" evidence="1">
    <location>
        <begin position="395"/>
        <end position="422"/>
    </location>
</feature>
<keyword evidence="1" id="KW-0175">Coiled coil</keyword>
<dbReference type="eggNOG" id="COG0419">
    <property type="taxonomic scope" value="Bacteria"/>
</dbReference>
<dbReference type="AlphaFoldDB" id="R2P7B6"/>
<dbReference type="STRING" id="71451.RV07_GL002600"/>
<accession>R2P7B6</accession>
<proteinExistence type="predicted"/>